<dbReference type="AlphaFoldDB" id="A0AA42VAS6"/>
<protein>
    <submittedName>
        <fullName evidence="1">YfjI family protein</fullName>
    </submittedName>
</protein>
<proteinExistence type="predicted"/>
<dbReference type="RefSeq" id="WP_279981273.1">
    <property type="nucleotide sequence ID" value="NZ_JAOCFT010000001.1"/>
</dbReference>
<accession>A0AA42VAS6</accession>
<dbReference type="EMBL" id="JAOCFT010000001">
    <property type="protein sequence ID" value="MDH1897353.1"/>
    <property type="molecule type" value="Genomic_DNA"/>
</dbReference>
<name>A0AA42VAS6_AERCA</name>
<dbReference type="Pfam" id="PF13148">
    <property type="entry name" value="DUF3987"/>
    <property type="match status" value="1"/>
</dbReference>
<dbReference type="Proteomes" id="UP001160758">
    <property type="component" value="Unassembled WGS sequence"/>
</dbReference>
<reference evidence="1" key="1">
    <citation type="submission" date="2022-09" db="EMBL/GenBank/DDBJ databases">
        <title>Intensive care unit water sources are persistently colonized with multi-drug resistant bacteria and are the site of extensive horizontal gene transfer of antibiotic resistance genes.</title>
        <authorList>
            <person name="Diorio-Toth L."/>
        </authorList>
    </citation>
    <scope>NUCLEOTIDE SEQUENCE</scope>
    <source>
        <strain evidence="1">GD03796</strain>
    </source>
</reference>
<evidence type="ECO:0000313" key="1">
    <source>
        <dbReference type="EMBL" id="MDH1897353.1"/>
    </source>
</evidence>
<organism evidence="1 2">
    <name type="scientific">Aeromonas caviae</name>
    <name type="common">Aeromonas punctata</name>
    <dbReference type="NCBI Taxonomy" id="648"/>
    <lineage>
        <taxon>Bacteria</taxon>
        <taxon>Pseudomonadati</taxon>
        <taxon>Pseudomonadota</taxon>
        <taxon>Gammaproteobacteria</taxon>
        <taxon>Aeromonadales</taxon>
        <taxon>Aeromonadaceae</taxon>
        <taxon>Aeromonas</taxon>
    </lineage>
</organism>
<gene>
    <name evidence="1" type="ORF">N5I07_07205</name>
</gene>
<comment type="caution">
    <text evidence="1">The sequence shown here is derived from an EMBL/GenBank/DDBJ whole genome shotgun (WGS) entry which is preliminary data.</text>
</comment>
<evidence type="ECO:0000313" key="2">
    <source>
        <dbReference type="Proteomes" id="UP001160758"/>
    </source>
</evidence>
<sequence length="512" mass="58325">MMNYDHYLQLVAPITPQITSLQIPLQMVEAKPLRLPLPAFPVWVLPEELQKIIRYVQQVTQAPADLIASSLLGVMASSCQDLFDVSPKAGLRIPMSLYQVVLAESGERKSTVDKMLMKPIRDLEGLLETQYQEDKQRYNIAMRLWQSEQKALEKAFEREVVKGGAKTESEQRLAECLGRQPIAPLRKRLLVSDATRAAVKQALGKGWPSLVLLSDEAGSILNGELLHDTPLLNSLWSAQPIEVDRATGDTYRIEDARFGAMLMVQPGLFKEYVNRQGRHARASGFFARTLLCQPTSTIGARLHGPQQVLQPPVSGKHLEWFHARVLERLNQSFKRREEDAVRTCLTLSPEAAAKWHAEYNRIELMCGQTGSLREYRDYASKQLEHVARIAGVLEAFVTGNEIVSDHTMYAAIQLATYYLDSFIHLISDDALPEEMEDELELEKWLHKDHCLFNAQSIPKNYIRQYGPNRLRDSQRLTRTLERLQMKGKIQVYKRKRTWFVHISQNNGIVTGI</sequence>
<dbReference type="InterPro" id="IPR025048">
    <property type="entry name" value="DUF3987"/>
</dbReference>